<dbReference type="AlphaFoldDB" id="A0A7J0D9I9"/>
<feature type="compositionally biased region" description="Basic residues" evidence="1">
    <location>
        <begin position="220"/>
        <end position="230"/>
    </location>
</feature>
<feature type="compositionally biased region" description="Basic and acidic residues" evidence="1">
    <location>
        <begin position="199"/>
        <end position="219"/>
    </location>
</feature>
<accession>A0A7J0D9I9</accession>
<reference evidence="3" key="1">
    <citation type="submission" date="2019-07" db="EMBL/GenBank/DDBJ databases">
        <title>De Novo Assembly of kiwifruit Actinidia rufa.</title>
        <authorList>
            <person name="Sugita-Konishi S."/>
            <person name="Sato K."/>
            <person name="Mori E."/>
            <person name="Abe Y."/>
            <person name="Kisaki G."/>
            <person name="Hamano K."/>
            <person name="Suezawa K."/>
            <person name="Otani M."/>
            <person name="Fukuda T."/>
            <person name="Manabe T."/>
            <person name="Gomi K."/>
            <person name="Tabuchi M."/>
            <person name="Akimitsu K."/>
            <person name="Kataoka I."/>
        </authorList>
    </citation>
    <scope>NUCLEOTIDE SEQUENCE [LARGE SCALE GENOMIC DNA]</scope>
    <source>
        <strain evidence="3">cv. Fuchu</strain>
    </source>
</reference>
<evidence type="ECO:0000313" key="2">
    <source>
        <dbReference type="EMBL" id="GFS30398.1"/>
    </source>
</evidence>
<gene>
    <name evidence="2" type="ORF">Acr_00g0011710</name>
</gene>
<protein>
    <submittedName>
        <fullName evidence="2">Uncharacterized protein</fullName>
    </submittedName>
</protein>
<evidence type="ECO:0000313" key="3">
    <source>
        <dbReference type="Proteomes" id="UP000585474"/>
    </source>
</evidence>
<name>A0A7J0D9I9_9ERIC</name>
<organism evidence="2 3">
    <name type="scientific">Actinidia rufa</name>
    <dbReference type="NCBI Taxonomy" id="165716"/>
    <lineage>
        <taxon>Eukaryota</taxon>
        <taxon>Viridiplantae</taxon>
        <taxon>Streptophyta</taxon>
        <taxon>Embryophyta</taxon>
        <taxon>Tracheophyta</taxon>
        <taxon>Spermatophyta</taxon>
        <taxon>Magnoliopsida</taxon>
        <taxon>eudicotyledons</taxon>
        <taxon>Gunneridae</taxon>
        <taxon>Pentapetalae</taxon>
        <taxon>asterids</taxon>
        <taxon>Ericales</taxon>
        <taxon>Actinidiaceae</taxon>
        <taxon>Actinidia</taxon>
    </lineage>
</organism>
<dbReference type="OrthoDB" id="1752139at2759"/>
<dbReference type="EMBL" id="BJWL01000119">
    <property type="protein sequence ID" value="GFS30398.1"/>
    <property type="molecule type" value="Genomic_DNA"/>
</dbReference>
<feature type="region of interest" description="Disordered" evidence="1">
    <location>
        <begin position="182"/>
        <end position="235"/>
    </location>
</feature>
<dbReference type="Proteomes" id="UP000585474">
    <property type="component" value="Unassembled WGS sequence"/>
</dbReference>
<evidence type="ECO:0000256" key="1">
    <source>
        <dbReference type="SAM" id="MobiDB-lite"/>
    </source>
</evidence>
<sequence>MRITPVLYNILPRIIRHLRLPLFKKRSIDLAILIDQVTANLKIAKVKVERAQPKINDVDHRAYALSEKEVIFHPSLDLAELMIPRVRRSEREEDHLVKMTKIPNAKTITIDALIRQTEPPFTERVRVRVSSRFKLPYQLGVYEGKIDPMDHLDSSRNLMLLQGYSDETKADKYISTKVLAEAKRRRRGRQDHKRKKPDIRRVDYRDEVKSKRLDSDTRRRANGRRPHTPPHRPNLVLLPLNTSIAQVLMEIKNEEFV</sequence>
<feature type="compositionally biased region" description="Basic residues" evidence="1">
    <location>
        <begin position="183"/>
        <end position="198"/>
    </location>
</feature>
<comment type="caution">
    <text evidence="2">The sequence shown here is derived from an EMBL/GenBank/DDBJ whole genome shotgun (WGS) entry which is preliminary data.</text>
</comment>
<keyword evidence="3" id="KW-1185">Reference proteome</keyword>
<proteinExistence type="predicted"/>